<feature type="region of interest" description="Disordered" evidence="1">
    <location>
        <begin position="134"/>
        <end position="185"/>
    </location>
</feature>
<evidence type="ECO:0000256" key="1">
    <source>
        <dbReference type="SAM" id="MobiDB-lite"/>
    </source>
</evidence>
<feature type="compositionally biased region" description="Basic and acidic residues" evidence="1">
    <location>
        <begin position="134"/>
        <end position="149"/>
    </location>
</feature>
<comment type="caution">
    <text evidence="2">The sequence shown here is derived from an EMBL/GenBank/DDBJ whole genome shotgun (WGS) entry which is preliminary data.</text>
</comment>
<keyword evidence="3" id="KW-1185">Reference proteome</keyword>
<dbReference type="EMBL" id="NCXM01000013">
    <property type="protein sequence ID" value="OSC27454.1"/>
    <property type="molecule type" value="Genomic_DNA"/>
</dbReference>
<evidence type="ECO:0000313" key="2">
    <source>
        <dbReference type="EMBL" id="OSC27454.1"/>
    </source>
</evidence>
<accession>A0A1X2L0E5</accession>
<gene>
    <name evidence="2" type="ORF">B8W69_14475</name>
</gene>
<dbReference type="Proteomes" id="UP000242320">
    <property type="component" value="Unassembled WGS sequence"/>
</dbReference>
<organism evidence="2 3">
    <name type="scientific">Mycolicibacterium vulneris</name>
    <dbReference type="NCBI Taxonomy" id="547163"/>
    <lineage>
        <taxon>Bacteria</taxon>
        <taxon>Bacillati</taxon>
        <taxon>Actinomycetota</taxon>
        <taxon>Actinomycetes</taxon>
        <taxon>Mycobacteriales</taxon>
        <taxon>Mycobacteriaceae</taxon>
        <taxon>Mycolicibacterium</taxon>
    </lineage>
</organism>
<evidence type="ECO:0000313" key="3">
    <source>
        <dbReference type="Proteomes" id="UP000242320"/>
    </source>
</evidence>
<dbReference type="InterPro" id="IPR046036">
    <property type="entry name" value="DUF5994"/>
</dbReference>
<name>A0A1X2L0E5_9MYCO</name>
<proteinExistence type="predicted"/>
<reference evidence="2 3" key="1">
    <citation type="submission" date="2017-04" db="EMBL/GenBank/DDBJ databases">
        <title>The new phylogeny of genus Mycobacterium.</title>
        <authorList>
            <person name="Tortoli E."/>
            <person name="Trovato A."/>
            <person name="Cirillo D.M."/>
        </authorList>
    </citation>
    <scope>NUCLEOTIDE SEQUENCE [LARGE SCALE GENOMIC DNA]</scope>
    <source>
        <strain evidence="2 3">DSM 45247</strain>
    </source>
</reference>
<feature type="compositionally biased region" description="Low complexity" evidence="1">
    <location>
        <begin position="165"/>
        <end position="175"/>
    </location>
</feature>
<dbReference type="AlphaFoldDB" id="A0A1X2L0E5"/>
<dbReference type="Pfam" id="PF19457">
    <property type="entry name" value="DUF5994"/>
    <property type="match status" value="1"/>
</dbReference>
<sequence>MHPARYRLKPTARGIGYVDGAWWPYSDDLMTQLPDLIAVLSMRLGAISCVMYNNTEWRMTPTELVSGGRVVQLDGHRRHPFNTVEVLDSKGNKFGLLVVPSHLDPDQAHGIVMAAAAPGNVSSVDTLLMISVKDRESRTRRDAARERWEFATQGRTADRREPPRSRSGPSRRLPPTALAPPSRHS</sequence>
<protein>
    <submittedName>
        <fullName evidence="2">Uncharacterized protein</fullName>
    </submittedName>
</protein>